<dbReference type="EMBL" id="JAUESC010000003">
    <property type="protein sequence ID" value="KAK0602049.1"/>
    <property type="molecule type" value="Genomic_DNA"/>
</dbReference>
<dbReference type="AlphaFoldDB" id="A0AA39VXH2"/>
<feature type="compositionally biased region" description="Acidic residues" evidence="1">
    <location>
        <begin position="356"/>
        <end position="369"/>
    </location>
</feature>
<feature type="region of interest" description="Disordered" evidence="1">
    <location>
        <begin position="149"/>
        <end position="169"/>
    </location>
</feature>
<reference evidence="2" key="2">
    <citation type="submission" date="2023-06" db="EMBL/GenBank/DDBJ databases">
        <authorList>
            <person name="Swenson N.G."/>
            <person name="Wegrzyn J.L."/>
            <person name="Mcevoy S.L."/>
        </authorList>
    </citation>
    <scope>NUCLEOTIDE SEQUENCE</scope>
    <source>
        <strain evidence="2">NS2018</strain>
        <tissue evidence="2">Leaf</tissue>
    </source>
</reference>
<evidence type="ECO:0000313" key="3">
    <source>
        <dbReference type="Proteomes" id="UP001168877"/>
    </source>
</evidence>
<accession>A0AA39VXH2</accession>
<evidence type="ECO:0000313" key="2">
    <source>
        <dbReference type="EMBL" id="KAK0602049.1"/>
    </source>
</evidence>
<name>A0AA39VXH2_ACESA</name>
<reference evidence="2" key="1">
    <citation type="journal article" date="2022" name="Plant J.">
        <title>Strategies of tolerance reflected in two North American maple genomes.</title>
        <authorList>
            <person name="McEvoy S.L."/>
            <person name="Sezen U.U."/>
            <person name="Trouern-Trend A."/>
            <person name="McMahon S.M."/>
            <person name="Schaberg P.G."/>
            <person name="Yang J."/>
            <person name="Wegrzyn J.L."/>
            <person name="Swenson N.G."/>
        </authorList>
    </citation>
    <scope>NUCLEOTIDE SEQUENCE</scope>
    <source>
        <strain evidence="2">NS2018</strain>
    </source>
</reference>
<sequence length="463" mass="52174">MVDEETTQKRRLDKGRILVLLKQEECVSAKVLVDTGIGSFTVTVKEENSEIDGPWIDSFLGLQKDTAATHQSKISCEEEDKGAVVEKVGLRGQSREENREALDVTGEGFKRCQNKKWKATIRKERKEDQSSWELSEVDRSFSNIPRRKNHEKGKVKWVPKPRQSVQKRKDGKLVIGMSQSHMGKCRVSDSTNTSEEEGLISDFKSWRGERGECSKPVGQSKERHEKGDGLDVGELTFGLQNSNFSRSQSLSGPLKEFMDRVERGVGMVDNEVNNGLQKIIVSRSQSLDRPIKDYLENLEQAFIMAKLKSSVGYKGEDNQLMGNKIAHNHKSSVEETSSAKSISVVKETKEFSDSNSSEDDSEEGIDREEDSFKSISATREAREEEIEPPVAAEGLNRNNQIQTSKFQHRKKNRGSKISCAEVCDEDEEVSMLLLSLWVYRSRVTARSAAVSSLFFNIGLRLVR</sequence>
<protein>
    <submittedName>
        <fullName evidence="2">Uncharacterized protein</fullName>
    </submittedName>
</protein>
<dbReference type="Proteomes" id="UP001168877">
    <property type="component" value="Unassembled WGS sequence"/>
</dbReference>
<organism evidence="2 3">
    <name type="scientific">Acer saccharum</name>
    <name type="common">Sugar maple</name>
    <dbReference type="NCBI Taxonomy" id="4024"/>
    <lineage>
        <taxon>Eukaryota</taxon>
        <taxon>Viridiplantae</taxon>
        <taxon>Streptophyta</taxon>
        <taxon>Embryophyta</taxon>
        <taxon>Tracheophyta</taxon>
        <taxon>Spermatophyta</taxon>
        <taxon>Magnoliopsida</taxon>
        <taxon>eudicotyledons</taxon>
        <taxon>Gunneridae</taxon>
        <taxon>Pentapetalae</taxon>
        <taxon>rosids</taxon>
        <taxon>malvids</taxon>
        <taxon>Sapindales</taxon>
        <taxon>Sapindaceae</taxon>
        <taxon>Hippocastanoideae</taxon>
        <taxon>Acereae</taxon>
        <taxon>Acer</taxon>
    </lineage>
</organism>
<feature type="compositionally biased region" description="Basic residues" evidence="1">
    <location>
        <begin position="149"/>
        <end position="166"/>
    </location>
</feature>
<keyword evidence="3" id="KW-1185">Reference proteome</keyword>
<feature type="compositionally biased region" description="Polar residues" evidence="1">
    <location>
        <begin position="396"/>
        <end position="405"/>
    </location>
</feature>
<feature type="compositionally biased region" description="Basic and acidic residues" evidence="1">
    <location>
        <begin position="220"/>
        <end position="229"/>
    </location>
</feature>
<evidence type="ECO:0000256" key="1">
    <source>
        <dbReference type="SAM" id="MobiDB-lite"/>
    </source>
</evidence>
<proteinExistence type="predicted"/>
<comment type="caution">
    <text evidence="2">The sequence shown here is derived from an EMBL/GenBank/DDBJ whole genome shotgun (WGS) entry which is preliminary data.</text>
</comment>
<feature type="region of interest" description="Disordered" evidence="1">
    <location>
        <begin position="208"/>
        <end position="231"/>
    </location>
</feature>
<gene>
    <name evidence="2" type="ORF">LWI29_029877</name>
</gene>
<feature type="region of interest" description="Disordered" evidence="1">
    <location>
        <begin position="328"/>
        <end position="409"/>
    </location>
</feature>